<accession>A0ABT6ME32</accession>
<reference evidence="1 2" key="1">
    <citation type="submission" date="2023-04" db="EMBL/GenBank/DDBJ databases">
        <title>Forest soil microbial communities from Buena Vista Peninsula, Colon Province, Panama.</title>
        <authorList>
            <person name="Bouskill N."/>
        </authorList>
    </citation>
    <scope>NUCLEOTIDE SEQUENCE [LARGE SCALE GENOMIC DNA]</scope>
    <source>
        <strain evidence="1 2">CFH S0262</strain>
    </source>
</reference>
<dbReference type="RefSeq" id="WP_280761865.1">
    <property type="nucleotide sequence ID" value="NZ_JARXVC010000010.1"/>
</dbReference>
<gene>
    <name evidence="1" type="ORF">M2280_003798</name>
</gene>
<evidence type="ECO:0000313" key="2">
    <source>
        <dbReference type="Proteomes" id="UP001160334"/>
    </source>
</evidence>
<organism evidence="1 2">
    <name type="scientific">Prescottella agglutinans</name>
    <dbReference type="NCBI Taxonomy" id="1644129"/>
    <lineage>
        <taxon>Bacteria</taxon>
        <taxon>Bacillati</taxon>
        <taxon>Actinomycetota</taxon>
        <taxon>Actinomycetes</taxon>
        <taxon>Mycobacteriales</taxon>
        <taxon>Nocardiaceae</taxon>
        <taxon>Prescottella</taxon>
    </lineage>
</organism>
<comment type="caution">
    <text evidence="1">The sequence shown here is derived from an EMBL/GenBank/DDBJ whole genome shotgun (WGS) entry which is preliminary data.</text>
</comment>
<protein>
    <submittedName>
        <fullName evidence="1">Uncharacterized protein</fullName>
    </submittedName>
</protein>
<dbReference type="Proteomes" id="UP001160334">
    <property type="component" value="Unassembled WGS sequence"/>
</dbReference>
<name>A0ABT6ME32_9NOCA</name>
<proteinExistence type="predicted"/>
<dbReference type="EMBL" id="JARXVC010000010">
    <property type="protein sequence ID" value="MDH6282567.1"/>
    <property type="molecule type" value="Genomic_DNA"/>
</dbReference>
<sequence length="99" mass="10709">MTSERCPKCDLIVGQCTHTRGAPRPTLTGEQGLVLVSPSRTAHLPGCSHNDESELTGWGEIRGIPNAWVRLGNGETLQTNSGAAVNRPVSRRCRDCVDR</sequence>
<evidence type="ECO:0000313" key="1">
    <source>
        <dbReference type="EMBL" id="MDH6282567.1"/>
    </source>
</evidence>
<keyword evidence="2" id="KW-1185">Reference proteome</keyword>